<accession>A0AAV4X6R9</accession>
<gene>
    <name evidence="1" type="ORF">CEXT_114711</name>
</gene>
<evidence type="ECO:0000313" key="2">
    <source>
        <dbReference type="Proteomes" id="UP001054945"/>
    </source>
</evidence>
<proteinExistence type="predicted"/>
<evidence type="ECO:0000313" key="1">
    <source>
        <dbReference type="EMBL" id="GIY89855.1"/>
    </source>
</evidence>
<dbReference type="Proteomes" id="UP001054945">
    <property type="component" value="Unassembled WGS sequence"/>
</dbReference>
<comment type="caution">
    <text evidence="1">The sequence shown here is derived from an EMBL/GenBank/DDBJ whole genome shotgun (WGS) entry which is preliminary data.</text>
</comment>
<name>A0AAV4X6R9_CAEEX</name>
<reference evidence="1 2" key="1">
    <citation type="submission" date="2021-06" db="EMBL/GenBank/DDBJ databases">
        <title>Caerostris extrusa draft genome.</title>
        <authorList>
            <person name="Kono N."/>
            <person name="Arakawa K."/>
        </authorList>
    </citation>
    <scope>NUCLEOTIDE SEQUENCE [LARGE SCALE GENOMIC DNA]</scope>
</reference>
<dbReference type="AlphaFoldDB" id="A0AAV4X6R9"/>
<sequence length="136" mass="15239">MPWNPGGGCHHVLRHVSKKTIKIYITGLTKSRVILTIEWISSWALGAPNAVSQSTPFDFSPPFYPSMPNKISFVSVIREMFKVSTREGKREKSLKELLPYSFKPLNQFQFKKNARCFKNLGGLVANWLAPGLSVGG</sequence>
<keyword evidence="2" id="KW-1185">Reference proteome</keyword>
<protein>
    <submittedName>
        <fullName evidence="1">Uncharacterized protein</fullName>
    </submittedName>
</protein>
<dbReference type="EMBL" id="BPLR01017266">
    <property type="protein sequence ID" value="GIY89855.1"/>
    <property type="molecule type" value="Genomic_DNA"/>
</dbReference>
<organism evidence="1 2">
    <name type="scientific">Caerostris extrusa</name>
    <name type="common">Bark spider</name>
    <name type="synonym">Caerostris bankana</name>
    <dbReference type="NCBI Taxonomy" id="172846"/>
    <lineage>
        <taxon>Eukaryota</taxon>
        <taxon>Metazoa</taxon>
        <taxon>Ecdysozoa</taxon>
        <taxon>Arthropoda</taxon>
        <taxon>Chelicerata</taxon>
        <taxon>Arachnida</taxon>
        <taxon>Araneae</taxon>
        <taxon>Araneomorphae</taxon>
        <taxon>Entelegynae</taxon>
        <taxon>Araneoidea</taxon>
        <taxon>Araneidae</taxon>
        <taxon>Caerostris</taxon>
    </lineage>
</organism>